<dbReference type="GO" id="GO:0036503">
    <property type="term" value="P:ERAD pathway"/>
    <property type="evidence" value="ECO:0007669"/>
    <property type="project" value="TreeGrafter"/>
</dbReference>
<gene>
    <name evidence="3" type="ORF">ACHHYP_03697</name>
</gene>
<feature type="region of interest" description="Disordered" evidence="1">
    <location>
        <begin position="105"/>
        <end position="152"/>
    </location>
</feature>
<evidence type="ECO:0000313" key="3">
    <source>
        <dbReference type="EMBL" id="OQR92435.1"/>
    </source>
</evidence>
<keyword evidence="4" id="KW-1185">Reference proteome</keyword>
<dbReference type="PROSITE" id="PS50053">
    <property type="entry name" value="UBIQUITIN_2"/>
    <property type="match status" value="1"/>
</dbReference>
<feature type="compositionally biased region" description="Polar residues" evidence="1">
    <location>
        <begin position="196"/>
        <end position="207"/>
    </location>
</feature>
<feature type="domain" description="Ubiquitin-like" evidence="2">
    <location>
        <begin position="32"/>
        <end position="107"/>
    </location>
</feature>
<dbReference type="OrthoDB" id="267397at2759"/>
<dbReference type="InterPro" id="IPR000626">
    <property type="entry name" value="Ubiquitin-like_dom"/>
</dbReference>
<feature type="region of interest" description="Disordered" evidence="1">
    <location>
        <begin position="1"/>
        <end position="32"/>
    </location>
</feature>
<feature type="region of interest" description="Disordered" evidence="1">
    <location>
        <begin position="356"/>
        <end position="379"/>
    </location>
</feature>
<feature type="compositionally biased region" description="Polar residues" evidence="1">
    <location>
        <begin position="115"/>
        <end position="139"/>
    </location>
</feature>
<name>A0A1V9Z348_ACHHY</name>
<evidence type="ECO:0000313" key="4">
    <source>
        <dbReference type="Proteomes" id="UP000243579"/>
    </source>
</evidence>
<dbReference type="PANTHER" id="PTHR15204">
    <property type="entry name" value="LARGE PROLINE-RICH PROTEIN BAG6"/>
    <property type="match status" value="1"/>
</dbReference>
<dbReference type="PANTHER" id="PTHR15204:SF0">
    <property type="entry name" value="LARGE PROLINE-RICH PROTEIN BAG6"/>
    <property type="match status" value="1"/>
</dbReference>
<dbReference type="STRING" id="1202772.A0A1V9Z348"/>
<dbReference type="Pfam" id="PF00240">
    <property type="entry name" value="ubiquitin"/>
    <property type="match status" value="1"/>
</dbReference>
<dbReference type="GO" id="GO:0031593">
    <property type="term" value="F:polyubiquitin modification-dependent protein binding"/>
    <property type="evidence" value="ECO:0007669"/>
    <property type="project" value="TreeGrafter"/>
</dbReference>
<reference evidence="3 4" key="1">
    <citation type="journal article" date="2014" name="Genome Biol. Evol.">
        <title>The secreted proteins of Achlya hypogyna and Thraustotheca clavata identify the ancestral oomycete secretome and reveal gene acquisitions by horizontal gene transfer.</title>
        <authorList>
            <person name="Misner I."/>
            <person name="Blouin N."/>
            <person name="Leonard G."/>
            <person name="Richards T.A."/>
            <person name="Lane C.E."/>
        </authorList>
    </citation>
    <scope>NUCLEOTIDE SEQUENCE [LARGE SCALE GENOMIC DNA]</scope>
    <source>
        <strain evidence="3 4">ATCC 48635</strain>
    </source>
</reference>
<dbReference type="AlphaFoldDB" id="A0A1V9Z348"/>
<dbReference type="Gene3D" id="3.10.20.90">
    <property type="entry name" value="Phosphatidylinositol 3-kinase Catalytic Subunit, Chain A, domain 1"/>
    <property type="match status" value="1"/>
</dbReference>
<dbReference type="EMBL" id="JNBR01000460">
    <property type="protein sequence ID" value="OQR92435.1"/>
    <property type="molecule type" value="Genomic_DNA"/>
</dbReference>
<protein>
    <recommendedName>
        <fullName evidence="2">Ubiquitin-like domain-containing protein</fullName>
    </recommendedName>
</protein>
<proteinExistence type="predicted"/>
<comment type="caution">
    <text evidence="3">The sequence shown here is derived from an EMBL/GenBank/DDBJ whole genome shotgun (WGS) entry which is preliminary data.</text>
</comment>
<dbReference type="Proteomes" id="UP000243579">
    <property type="component" value="Unassembled WGS sequence"/>
</dbReference>
<dbReference type="SMART" id="SM00213">
    <property type="entry name" value="UBQ"/>
    <property type="match status" value="1"/>
</dbReference>
<dbReference type="GO" id="GO:0051787">
    <property type="term" value="F:misfolded protein binding"/>
    <property type="evidence" value="ECO:0007669"/>
    <property type="project" value="TreeGrafter"/>
</dbReference>
<feature type="region of interest" description="Disordered" evidence="1">
    <location>
        <begin position="451"/>
        <end position="476"/>
    </location>
</feature>
<organism evidence="3 4">
    <name type="scientific">Achlya hypogyna</name>
    <name type="common">Oomycete</name>
    <name type="synonym">Protoachlya hypogyna</name>
    <dbReference type="NCBI Taxonomy" id="1202772"/>
    <lineage>
        <taxon>Eukaryota</taxon>
        <taxon>Sar</taxon>
        <taxon>Stramenopiles</taxon>
        <taxon>Oomycota</taxon>
        <taxon>Saprolegniomycetes</taxon>
        <taxon>Saprolegniales</taxon>
        <taxon>Achlyaceae</taxon>
        <taxon>Achlya</taxon>
    </lineage>
</organism>
<dbReference type="GO" id="GO:0071818">
    <property type="term" value="C:BAT3 complex"/>
    <property type="evidence" value="ECO:0007669"/>
    <property type="project" value="TreeGrafter"/>
</dbReference>
<dbReference type="InterPro" id="IPR029071">
    <property type="entry name" value="Ubiquitin-like_domsf"/>
</dbReference>
<evidence type="ECO:0000256" key="1">
    <source>
        <dbReference type="SAM" id="MobiDB-lite"/>
    </source>
</evidence>
<sequence>MNDRPTNGDEGDGVQASTAEFHEGASSEGGSIDLNVKTLDHRVFRVNLLASSSVPQLKRKIEVETGVDSDRQRLIFRGKVLKNERDLPSYALEDGHTLHLVIRPLEGDQPPAPATTASEQGPRQRLSQSRATSNVSTTNDEPDPSLLNPTAGSSINRVLMGATITLPEGQHSAPFLQSFLSNVMNTVQGIHEENAATPSTTAETNPTRPAGRSRPGLNTSALERAVRRASSSRSRATRMDNMIRTISQYLDNEELVFPESVTAATALPAANDADTEAFRTLLRSYATLLERFQPRLAHIPVALAQLQARRDDHQNPTVVSFVRAVETLQVFGDLCKLLSLLGRRLFLRTHHAEDFFATPNEPPQQTAPEAPSAPEGDGRLSNLFSFVMNRLAQPEPAAPQPSDAVNIVQAQIPLPSTLLDQLRENLPEGAEPEHFEFEATIPIWQVLPMLQGGTSTAPTPTRPPSPPTAPPESPARPQWDFDALARFLVADVPATELYGLLNGQRASLLAMLRRVGTRLLEGQELPPMAPGSNREWSTRCIDALRDYIERAPRLPLPVFRHNVLSELVERLSPFVPELIHLCIRATTVTTTAAHSSATAFLDTVVDFLGHMARQFVTELRALLVDATTPTEAALERVLSHCGVQGPVATFAVRALLEWLGSSRRRPADASGPEAKRQRRA</sequence>
<dbReference type="InterPro" id="IPR019956">
    <property type="entry name" value="Ubiquitin_dom"/>
</dbReference>
<accession>A0A1V9Z348</accession>
<feature type="compositionally biased region" description="Pro residues" evidence="1">
    <location>
        <begin position="460"/>
        <end position="474"/>
    </location>
</feature>
<evidence type="ECO:0000259" key="2">
    <source>
        <dbReference type="PROSITE" id="PS50053"/>
    </source>
</evidence>
<dbReference type="PRINTS" id="PR00348">
    <property type="entry name" value="UBIQUITIN"/>
</dbReference>
<feature type="region of interest" description="Disordered" evidence="1">
    <location>
        <begin position="194"/>
        <end position="220"/>
    </location>
</feature>
<dbReference type="SUPFAM" id="SSF54236">
    <property type="entry name" value="Ubiquitin-like"/>
    <property type="match status" value="1"/>
</dbReference>